<accession>A0A1F8CV09</accession>
<comment type="caution">
    <text evidence="1">The sequence shown here is derived from an EMBL/GenBank/DDBJ whole genome shotgun (WGS) entry which is preliminary data.</text>
</comment>
<evidence type="ECO:0000313" key="1">
    <source>
        <dbReference type="EMBL" id="OGM79669.1"/>
    </source>
</evidence>
<sequence length="65" mass="7780">MSLTTKDLEAIREIVEITVDVKLEEKLEEKFEEKLKYLPNKEEFYASQDKLMKEIRDLRDEVTTS</sequence>
<dbReference type="EMBL" id="MGHY01000009">
    <property type="protein sequence ID" value="OGM79669.1"/>
    <property type="molecule type" value="Genomic_DNA"/>
</dbReference>
<dbReference type="Proteomes" id="UP000178999">
    <property type="component" value="Unassembled WGS sequence"/>
</dbReference>
<reference evidence="1 2" key="1">
    <citation type="journal article" date="2016" name="Nat. Commun.">
        <title>Thousands of microbial genomes shed light on interconnected biogeochemical processes in an aquifer system.</title>
        <authorList>
            <person name="Anantharaman K."/>
            <person name="Brown C.T."/>
            <person name="Hug L.A."/>
            <person name="Sharon I."/>
            <person name="Castelle C.J."/>
            <person name="Probst A.J."/>
            <person name="Thomas B.C."/>
            <person name="Singh A."/>
            <person name="Wilkins M.J."/>
            <person name="Karaoz U."/>
            <person name="Brodie E.L."/>
            <person name="Williams K.H."/>
            <person name="Hubbard S.S."/>
            <person name="Banfield J.F."/>
        </authorList>
    </citation>
    <scope>NUCLEOTIDE SEQUENCE [LARGE SCALE GENOMIC DNA]</scope>
</reference>
<dbReference type="AlphaFoldDB" id="A0A1F8CV09"/>
<name>A0A1F8CV09_9BACT</name>
<organism evidence="1 2">
    <name type="scientific">Candidatus Woesebacteria bacterium RIFOXYB1_FULL_38_16</name>
    <dbReference type="NCBI Taxonomy" id="1802538"/>
    <lineage>
        <taxon>Bacteria</taxon>
        <taxon>Candidatus Woeseibacteriota</taxon>
    </lineage>
</organism>
<proteinExistence type="predicted"/>
<gene>
    <name evidence="1" type="ORF">A2382_01985</name>
</gene>
<protein>
    <submittedName>
        <fullName evidence="1">Uncharacterized protein</fullName>
    </submittedName>
</protein>
<dbReference type="STRING" id="1802538.A2382_01985"/>
<evidence type="ECO:0000313" key="2">
    <source>
        <dbReference type="Proteomes" id="UP000178999"/>
    </source>
</evidence>